<keyword evidence="3" id="KW-1185">Reference proteome</keyword>
<evidence type="ECO:0000313" key="2">
    <source>
        <dbReference type="EMBL" id="PKI73921.1"/>
    </source>
</evidence>
<feature type="region of interest" description="Disordered" evidence="1">
    <location>
        <begin position="122"/>
        <end position="145"/>
    </location>
</feature>
<dbReference type="Proteomes" id="UP000233551">
    <property type="component" value="Unassembled WGS sequence"/>
</dbReference>
<feature type="compositionally biased region" description="Basic and acidic residues" evidence="1">
    <location>
        <begin position="131"/>
        <end position="145"/>
    </location>
</feature>
<protein>
    <submittedName>
        <fullName evidence="2">Uncharacterized protein</fullName>
    </submittedName>
</protein>
<dbReference type="EMBL" id="PGOL01000247">
    <property type="protein sequence ID" value="PKI73921.1"/>
    <property type="molecule type" value="Genomic_DNA"/>
</dbReference>
<accession>A0A2I0KZQ1</accession>
<proteinExistence type="predicted"/>
<gene>
    <name evidence="2" type="ORF">CRG98_005685</name>
</gene>
<name>A0A2I0KZQ1_PUNGR</name>
<evidence type="ECO:0000256" key="1">
    <source>
        <dbReference type="SAM" id="MobiDB-lite"/>
    </source>
</evidence>
<organism evidence="2 3">
    <name type="scientific">Punica granatum</name>
    <name type="common">Pomegranate</name>
    <dbReference type="NCBI Taxonomy" id="22663"/>
    <lineage>
        <taxon>Eukaryota</taxon>
        <taxon>Viridiplantae</taxon>
        <taxon>Streptophyta</taxon>
        <taxon>Embryophyta</taxon>
        <taxon>Tracheophyta</taxon>
        <taxon>Spermatophyta</taxon>
        <taxon>Magnoliopsida</taxon>
        <taxon>eudicotyledons</taxon>
        <taxon>Gunneridae</taxon>
        <taxon>Pentapetalae</taxon>
        <taxon>rosids</taxon>
        <taxon>malvids</taxon>
        <taxon>Myrtales</taxon>
        <taxon>Lythraceae</taxon>
        <taxon>Punica</taxon>
    </lineage>
</organism>
<comment type="caution">
    <text evidence="2">The sequence shown here is derived from an EMBL/GenBank/DDBJ whole genome shotgun (WGS) entry which is preliminary data.</text>
</comment>
<dbReference type="AlphaFoldDB" id="A0A2I0KZQ1"/>
<sequence length="145" mass="16303">MSWHANPTLKQTKVVMDINRSRIVLGGYFAFGVISKDPTDVMSVVKSYVCGLFLGLFYIVTLRLLQGSGSRVCWADESGRDRPNWWKSARKKMLAGPSGLGGFSELARDRWTLQRLLDAAAKVRRRRKPVSTRDDTKDPVKSKGN</sequence>
<evidence type="ECO:0000313" key="3">
    <source>
        <dbReference type="Proteomes" id="UP000233551"/>
    </source>
</evidence>
<reference evidence="2 3" key="1">
    <citation type="submission" date="2017-11" db="EMBL/GenBank/DDBJ databases">
        <title>De-novo sequencing of pomegranate (Punica granatum L.) genome.</title>
        <authorList>
            <person name="Akparov Z."/>
            <person name="Amiraslanov A."/>
            <person name="Hajiyeva S."/>
            <person name="Abbasov M."/>
            <person name="Kaur K."/>
            <person name="Hamwieh A."/>
            <person name="Solovyev V."/>
            <person name="Salamov A."/>
            <person name="Braich B."/>
            <person name="Kosarev P."/>
            <person name="Mahmoud A."/>
            <person name="Hajiyev E."/>
            <person name="Babayeva S."/>
            <person name="Izzatullayeva V."/>
            <person name="Mammadov A."/>
            <person name="Mammadov A."/>
            <person name="Sharifova S."/>
            <person name="Ojaghi J."/>
            <person name="Eynullazada K."/>
            <person name="Bayramov B."/>
            <person name="Abdulazimova A."/>
            <person name="Shahmuradov I."/>
        </authorList>
    </citation>
    <scope>NUCLEOTIDE SEQUENCE [LARGE SCALE GENOMIC DNA]</scope>
    <source>
        <strain evidence="3">cv. AG2017</strain>
        <tissue evidence="2">Leaf</tissue>
    </source>
</reference>